<sequence length="581" mass="64242">MSKKSGSSKSGGRGIRQLKITTTLILMIAVSLIGLVVLFLFGIFGMNDVRLAQGALYTDRFLHQTNILEIKADFYNMRANYTKLLDKQEYTDKQYEQVQKNKKNVMGGMDEFSARTLDATEQEIFNDLKAKLEVYDQDIEQIMNVKKTTGTYDDEERDRINKSSTAIVETVTKLSTYNEEESAKLYAQTQDTIRDAALFLGIVLLTSLAVLVIMSYLTIRNIRRRMRAINSYCEEVTQGNLAATIAPQLLQGKNEISVIARAIHNMTGSTSNVITSVVNESQQINEMSDLTNQNMSELNERIREVSATVEELSATMEETSAYTENMNQSVNEVLRATEYISARTKEKAESANVTSGKAEVLKQEASVSSKAAQDMYTSASVKMNDALERAHAVDQIGVLSQSILDITSQTNLLALNASIEAARAGEAGRGFAVVAEEIRKLADGSRQAADEIRHVTSEVTASVALLSSSAKEMLTFMFNQVGNDYKLLEDTADEYYTHAVEQANTVNDLHTTARQVNETVETLVRAIHEIATASEQSAASSQHIAEHMVSSTEQSLQVTSQSDQVKESALRLNDLVKGFKI</sequence>
<keyword evidence="3 7" id="KW-0472">Membrane</keyword>
<dbReference type="AlphaFoldDB" id="A0A100VP47"/>
<dbReference type="InterPro" id="IPR024478">
    <property type="entry name" value="HlyB_4HB_MCP"/>
</dbReference>
<feature type="transmembrane region" description="Helical" evidence="7">
    <location>
        <begin position="20"/>
        <end position="44"/>
    </location>
</feature>
<dbReference type="SUPFAM" id="SSF58104">
    <property type="entry name" value="Methyl-accepting chemotaxis protein (MCP) signaling domain"/>
    <property type="match status" value="1"/>
</dbReference>
<evidence type="ECO:0000256" key="4">
    <source>
        <dbReference type="ARBA" id="ARBA00023224"/>
    </source>
</evidence>
<feature type="domain" description="HAMP" evidence="9">
    <location>
        <begin position="220"/>
        <end position="275"/>
    </location>
</feature>
<comment type="subcellular location">
    <subcellularLocation>
        <location evidence="1">Cell membrane</location>
    </subcellularLocation>
</comment>
<reference evidence="10 11" key="1">
    <citation type="journal article" date="2016" name="Genome Announc.">
        <title>Draft Genome Sequence of Paenibacillus amylolyticus Heshi-A3, Isolated from Fermented Rice Bran in a Japanese Fermented Seafood Dish.</title>
        <authorList>
            <person name="Akuzawa S."/>
            <person name="Nagaoka J."/>
            <person name="Kanekatsu M."/>
            <person name="Kubota E."/>
            <person name="Ohtake R."/>
            <person name="Suzuki T."/>
            <person name="Kanesaki Y."/>
        </authorList>
    </citation>
    <scope>NUCLEOTIDE SEQUENCE [LARGE SCALE GENOMIC DNA]</scope>
    <source>
        <strain evidence="10 11">Heshi-A3</strain>
    </source>
</reference>
<evidence type="ECO:0000313" key="11">
    <source>
        <dbReference type="Proteomes" id="UP000069697"/>
    </source>
</evidence>
<evidence type="ECO:0000313" key="10">
    <source>
        <dbReference type="EMBL" id="GAS83279.1"/>
    </source>
</evidence>
<dbReference type="PROSITE" id="PS50885">
    <property type="entry name" value="HAMP"/>
    <property type="match status" value="1"/>
</dbReference>
<dbReference type="RefSeq" id="WP_062835642.1">
    <property type="nucleotide sequence ID" value="NZ_BCNV01000001.1"/>
</dbReference>
<protein>
    <submittedName>
        <fullName evidence="10">Methyl-accepting chemotaxis sensory transducer</fullName>
    </submittedName>
</protein>
<dbReference type="Pfam" id="PF00015">
    <property type="entry name" value="MCPsignal"/>
    <property type="match status" value="1"/>
</dbReference>
<dbReference type="EMBL" id="BCNV01000001">
    <property type="protein sequence ID" value="GAS83279.1"/>
    <property type="molecule type" value="Genomic_DNA"/>
</dbReference>
<reference evidence="11" key="2">
    <citation type="submission" date="2016-01" db="EMBL/GenBank/DDBJ databases">
        <title>Draft Genome Sequence of Paenibacillus amylolyticus Heshi-A3 that Was Isolated from Fermented Rice Bran with Aging Salted Mackerel, Which Was Named Heshiko as Traditional Fermented Seafood in Japan.</title>
        <authorList>
            <person name="Akuzawa S."/>
            <person name="Nakagawa J."/>
            <person name="Kanekatsu T."/>
            <person name="Kubota E."/>
            <person name="Ohtake R."/>
            <person name="Suzuki T."/>
            <person name="Kanesaki Y."/>
        </authorList>
    </citation>
    <scope>NUCLEOTIDE SEQUENCE [LARGE SCALE GENOMIC DNA]</scope>
    <source>
        <strain evidence="11">Heshi-A3</strain>
    </source>
</reference>
<dbReference type="Proteomes" id="UP000069697">
    <property type="component" value="Unassembled WGS sequence"/>
</dbReference>
<keyword evidence="7" id="KW-0812">Transmembrane</keyword>
<dbReference type="PRINTS" id="PR00260">
    <property type="entry name" value="CHEMTRNSDUCR"/>
</dbReference>
<dbReference type="GO" id="GO:0005886">
    <property type="term" value="C:plasma membrane"/>
    <property type="evidence" value="ECO:0007669"/>
    <property type="project" value="UniProtKB-SubCell"/>
</dbReference>
<dbReference type="InterPro" id="IPR003660">
    <property type="entry name" value="HAMP_dom"/>
</dbReference>
<dbReference type="PROSITE" id="PS50111">
    <property type="entry name" value="CHEMOTAXIS_TRANSDUC_2"/>
    <property type="match status" value="1"/>
</dbReference>
<evidence type="ECO:0000256" key="6">
    <source>
        <dbReference type="PROSITE-ProRule" id="PRU00284"/>
    </source>
</evidence>
<dbReference type="InterPro" id="IPR004090">
    <property type="entry name" value="Chemotax_Me-accpt_rcpt"/>
</dbReference>
<name>A0A100VP47_PAEAM</name>
<dbReference type="GO" id="GO:0007165">
    <property type="term" value="P:signal transduction"/>
    <property type="evidence" value="ECO:0007669"/>
    <property type="project" value="UniProtKB-KW"/>
</dbReference>
<gene>
    <name evidence="10" type="ORF">PAHA3_3357</name>
</gene>
<keyword evidence="2" id="KW-1003">Cell membrane</keyword>
<evidence type="ECO:0000259" key="8">
    <source>
        <dbReference type="PROSITE" id="PS50111"/>
    </source>
</evidence>
<dbReference type="InterPro" id="IPR004089">
    <property type="entry name" value="MCPsignal_dom"/>
</dbReference>
<evidence type="ECO:0000256" key="1">
    <source>
        <dbReference type="ARBA" id="ARBA00004236"/>
    </source>
</evidence>
<dbReference type="PANTHER" id="PTHR32089:SF112">
    <property type="entry name" value="LYSOZYME-LIKE PROTEIN-RELATED"/>
    <property type="match status" value="1"/>
</dbReference>
<evidence type="ECO:0000256" key="2">
    <source>
        <dbReference type="ARBA" id="ARBA00022475"/>
    </source>
</evidence>
<keyword evidence="7" id="KW-1133">Transmembrane helix</keyword>
<evidence type="ECO:0000256" key="7">
    <source>
        <dbReference type="SAM" id="Phobius"/>
    </source>
</evidence>
<dbReference type="GO" id="GO:0006935">
    <property type="term" value="P:chemotaxis"/>
    <property type="evidence" value="ECO:0007669"/>
    <property type="project" value="InterPro"/>
</dbReference>
<comment type="caution">
    <text evidence="10">The sequence shown here is derived from an EMBL/GenBank/DDBJ whole genome shotgun (WGS) entry which is preliminary data.</text>
</comment>
<keyword evidence="4 6" id="KW-0807">Transducer</keyword>
<evidence type="ECO:0000259" key="9">
    <source>
        <dbReference type="PROSITE" id="PS50885"/>
    </source>
</evidence>
<organism evidence="10 11">
    <name type="scientific">Paenibacillus amylolyticus</name>
    <dbReference type="NCBI Taxonomy" id="1451"/>
    <lineage>
        <taxon>Bacteria</taxon>
        <taxon>Bacillati</taxon>
        <taxon>Bacillota</taxon>
        <taxon>Bacilli</taxon>
        <taxon>Bacillales</taxon>
        <taxon>Paenibacillaceae</taxon>
        <taxon>Paenibacillus</taxon>
    </lineage>
</organism>
<comment type="similarity">
    <text evidence="5">Belongs to the methyl-accepting chemotaxis (MCP) protein family.</text>
</comment>
<feature type="domain" description="Methyl-accepting transducer" evidence="8">
    <location>
        <begin position="301"/>
        <end position="545"/>
    </location>
</feature>
<dbReference type="Gene3D" id="1.10.287.950">
    <property type="entry name" value="Methyl-accepting chemotaxis protein"/>
    <property type="match status" value="1"/>
</dbReference>
<dbReference type="Pfam" id="PF12729">
    <property type="entry name" value="4HB_MCP_1"/>
    <property type="match status" value="1"/>
</dbReference>
<dbReference type="GO" id="GO:0004888">
    <property type="term" value="F:transmembrane signaling receptor activity"/>
    <property type="evidence" value="ECO:0007669"/>
    <property type="project" value="InterPro"/>
</dbReference>
<evidence type="ECO:0000256" key="5">
    <source>
        <dbReference type="ARBA" id="ARBA00029447"/>
    </source>
</evidence>
<proteinExistence type="inferred from homology"/>
<evidence type="ECO:0000256" key="3">
    <source>
        <dbReference type="ARBA" id="ARBA00023136"/>
    </source>
</evidence>
<accession>A0A100VP47</accession>
<dbReference type="SMART" id="SM00283">
    <property type="entry name" value="MA"/>
    <property type="match status" value="1"/>
</dbReference>
<feature type="transmembrane region" description="Helical" evidence="7">
    <location>
        <begin position="196"/>
        <end position="219"/>
    </location>
</feature>
<dbReference type="PANTHER" id="PTHR32089">
    <property type="entry name" value="METHYL-ACCEPTING CHEMOTAXIS PROTEIN MCPB"/>
    <property type="match status" value="1"/>
</dbReference>